<evidence type="ECO:0000313" key="8">
    <source>
        <dbReference type="EMBL" id="KLN56280.1"/>
    </source>
</evidence>
<dbReference type="EMBL" id="JZWI01000012">
    <property type="protein sequence ID" value="KLN56280.1"/>
    <property type="molecule type" value="Genomic_DNA"/>
</dbReference>
<dbReference type="Gene3D" id="1.20.950.20">
    <property type="entry name" value="Transmembrane di-heme cytochromes, Chain C"/>
    <property type="match status" value="1"/>
</dbReference>
<dbReference type="SUPFAM" id="SSF81342">
    <property type="entry name" value="Transmembrane di-heme cytochromes"/>
    <property type="match status" value="1"/>
</dbReference>
<feature type="transmembrane region" description="Helical" evidence="6">
    <location>
        <begin position="100"/>
        <end position="120"/>
    </location>
</feature>
<dbReference type="GO" id="GO:0022904">
    <property type="term" value="P:respiratory electron transport chain"/>
    <property type="evidence" value="ECO:0007669"/>
    <property type="project" value="InterPro"/>
</dbReference>
<dbReference type="Pfam" id="PF01292">
    <property type="entry name" value="Ni_hydr_CYTB"/>
    <property type="match status" value="1"/>
</dbReference>
<dbReference type="PANTHER" id="PTHR30485:SF2">
    <property type="entry name" value="BLL0597 PROTEIN"/>
    <property type="match status" value="1"/>
</dbReference>
<sequence length="184" mass="20563">MRAAPERASTQVWAPWLRATHWALVAAVAVAWFSGEALLQLHELAGYAALALIAGRCIGGWLGGRHARFRQFVRSPAQVRRYAAEVLARREKRYLGHNPLGGWMVVALLATVVVVGVTGWMYSLDMFWGLAWVEWLHRSLAWTLVALIALHLAGVAFTSWRHRENLVAAMFSGRKRPREPGDAD</sequence>
<feature type="transmembrane region" description="Helical" evidence="6">
    <location>
        <begin position="45"/>
        <end position="64"/>
    </location>
</feature>
<dbReference type="PATRIC" id="fig|34073.19.peg.2655"/>
<dbReference type="GO" id="GO:0020037">
    <property type="term" value="F:heme binding"/>
    <property type="evidence" value="ECO:0007669"/>
    <property type="project" value="TreeGrafter"/>
</dbReference>
<dbReference type="Proteomes" id="UP000035170">
    <property type="component" value="Unassembled WGS sequence"/>
</dbReference>
<keyword evidence="5 6" id="KW-0472">Membrane</keyword>
<keyword evidence="2" id="KW-1003">Cell membrane</keyword>
<dbReference type="GO" id="GO:0009055">
    <property type="term" value="F:electron transfer activity"/>
    <property type="evidence" value="ECO:0007669"/>
    <property type="project" value="InterPro"/>
</dbReference>
<evidence type="ECO:0000259" key="7">
    <source>
        <dbReference type="Pfam" id="PF01292"/>
    </source>
</evidence>
<keyword evidence="3 6" id="KW-0812">Transmembrane</keyword>
<dbReference type="RefSeq" id="WP_047784806.1">
    <property type="nucleotide sequence ID" value="NZ_JZWI01000012.1"/>
</dbReference>
<comment type="subcellular location">
    <subcellularLocation>
        <location evidence="1">Cell membrane</location>
        <topology evidence="1">Multi-pass membrane protein</topology>
    </subcellularLocation>
</comment>
<dbReference type="PANTHER" id="PTHR30485">
    <property type="entry name" value="NI/FE-HYDROGENASE 1 B-TYPE CYTOCHROME SUBUNIT"/>
    <property type="match status" value="1"/>
</dbReference>
<dbReference type="InterPro" id="IPR016174">
    <property type="entry name" value="Di-haem_cyt_TM"/>
</dbReference>
<feature type="domain" description="Cytochrome b561 bacterial/Ni-hydrogenase" evidence="7">
    <location>
        <begin position="12"/>
        <end position="173"/>
    </location>
</feature>
<evidence type="ECO:0000256" key="1">
    <source>
        <dbReference type="ARBA" id="ARBA00004651"/>
    </source>
</evidence>
<comment type="caution">
    <text evidence="8">The sequence shown here is derived from an EMBL/GenBank/DDBJ whole genome shotgun (WGS) entry which is preliminary data.</text>
</comment>
<proteinExistence type="predicted"/>
<organism evidence="8 9">
    <name type="scientific">Variovorax paradoxus</name>
    <dbReference type="NCBI Taxonomy" id="34073"/>
    <lineage>
        <taxon>Bacteria</taxon>
        <taxon>Pseudomonadati</taxon>
        <taxon>Pseudomonadota</taxon>
        <taxon>Betaproteobacteria</taxon>
        <taxon>Burkholderiales</taxon>
        <taxon>Comamonadaceae</taxon>
        <taxon>Variovorax</taxon>
    </lineage>
</organism>
<evidence type="ECO:0000256" key="2">
    <source>
        <dbReference type="ARBA" id="ARBA00022475"/>
    </source>
</evidence>
<reference evidence="8 9" key="1">
    <citation type="submission" date="2015-03" db="EMBL/GenBank/DDBJ databases">
        <title>Genome sequence of Variovorax paradoxus TBEA6.</title>
        <authorList>
            <person name="Poehlein A."/>
            <person name="Schuldes J."/>
            <person name="Wuebbeler J.H."/>
            <person name="Hiessl S."/>
            <person name="Steinbuechel A."/>
            <person name="Daniel R."/>
        </authorList>
    </citation>
    <scope>NUCLEOTIDE SEQUENCE [LARGE SCALE GENOMIC DNA]</scope>
    <source>
        <strain evidence="8 9">TBEA6</strain>
    </source>
</reference>
<feature type="transmembrane region" description="Helical" evidence="6">
    <location>
        <begin position="140"/>
        <end position="160"/>
    </location>
</feature>
<evidence type="ECO:0000256" key="5">
    <source>
        <dbReference type="ARBA" id="ARBA00023136"/>
    </source>
</evidence>
<keyword evidence="9" id="KW-1185">Reference proteome</keyword>
<protein>
    <recommendedName>
        <fullName evidence="7">Cytochrome b561 bacterial/Ni-hydrogenase domain-containing protein</fullName>
    </recommendedName>
</protein>
<name>A0A0H2MHH7_VARPD</name>
<dbReference type="AlphaFoldDB" id="A0A0H2MHH7"/>
<keyword evidence="4 6" id="KW-1133">Transmembrane helix</keyword>
<dbReference type="InterPro" id="IPR051542">
    <property type="entry name" value="Hydrogenase_cytochrome"/>
</dbReference>
<evidence type="ECO:0000256" key="3">
    <source>
        <dbReference type="ARBA" id="ARBA00022692"/>
    </source>
</evidence>
<evidence type="ECO:0000256" key="4">
    <source>
        <dbReference type="ARBA" id="ARBA00022989"/>
    </source>
</evidence>
<dbReference type="GO" id="GO:0005886">
    <property type="term" value="C:plasma membrane"/>
    <property type="evidence" value="ECO:0007669"/>
    <property type="project" value="UniProtKB-SubCell"/>
</dbReference>
<evidence type="ECO:0000256" key="6">
    <source>
        <dbReference type="SAM" id="Phobius"/>
    </source>
</evidence>
<evidence type="ECO:0000313" key="9">
    <source>
        <dbReference type="Proteomes" id="UP000035170"/>
    </source>
</evidence>
<dbReference type="InterPro" id="IPR011577">
    <property type="entry name" value="Cyt_b561_bac/Ni-Hgenase"/>
</dbReference>
<feature type="transmembrane region" description="Helical" evidence="6">
    <location>
        <begin position="12"/>
        <end position="33"/>
    </location>
</feature>
<accession>A0A0H2MHH7</accession>
<gene>
    <name evidence="8" type="ORF">VPARA_25860</name>
</gene>